<gene>
    <name evidence="11" type="primary">thiM</name>
    <name evidence="12" type="ORF">JCM19294_2083</name>
</gene>
<feature type="binding site" evidence="11">
    <location>
        <position position="116"/>
    </location>
    <ligand>
        <name>ATP</name>
        <dbReference type="ChEBI" id="CHEBI:30616"/>
    </ligand>
</feature>
<reference evidence="12" key="1">
    <citation type="journal article" date="2014" name="Genome Announc.">
        <title>Draft Genome Sequences of Marine Flavobacterium Nonlabens Strains NR17, NR24, NR27, NR32, NR33, and Ara13.</title>
        <authorList>
            <person name="Nakanishi M."/>
            <person name="Meirelles P."/>
            <person name="Suzuki R."/>
            <person name="Takatani N."/>
            <person name="Mino S."/>
            <person name="Suda W."/>
            <person name="Oshima K."/>
            <person name="Hattori M."/>
            <person name="Ohkuma M."/>
            <person name="Hosokawa M."/>
            <person name="Miyashita K."/>
            <person name="Thompson F.L."/>
            <person name="Niwa A."/>
            <person name="Sawabe T."/>
            <person name="Sawabe T."/>
        </authorList>
    </citation>
    <scope>NUCLEOTIDE SEQUENCE [LARGE SCALE GENOMIC DNA]</scope>
    <source>
        <strain evidence="12">JCM 19294</strain>
    </source>
</reference>
<accession>A0A090Q0N4</accession>
<dbReference type="GO" id="GO:0009228">
    <property type="term" value="P:thiamine biosynthetic process"/>
    <property type="evidence" value="ECO:0007669"/>
    <property type="project" value="UniProtKB-KW"/>
</dbReference>
<dbReference type="eggNOG" id="COG2145">
    <property type="taxonomic scope" value="Bacteria"/>
</dbReference>
<evidence type="ECO:0000256" key="11">
    <source>
        <dbReference type="HAMAP-Rule" id="MF_00228"/>
    </source>
</evidence>
<evidence type="ECO:0000256" key="8">
    <source>
        <dbReference type="ARBA" id="ARBA00022840"/>
    </source>
</evidence>
<feature type="binding site" evidence="11">
    <location>
        <position position="189"/>
    </location>
    <ligand>
        <name>substrate</name>
    </ligand>
</feature>
<dbReference type="Pfam" id="PF02110">
    <property type="entry name" value="HK"/>
    <property type="match status" value="1"/>
</dbReference>
<comment type="cofactor">
    <cofactor evidence="2 11">
        <name>Mg(2+)</name>
        <dbReference type="ChEBI" id="CHEBI:18420"/>
    </cofactor>
</comment>
<dbReference type="AlphaFoldDB" id="A0A090Q0N4"/>
<dbReference type="InterPro" id="IPR000417">
    <property type="entry name" value="Hyethyz_kinase"/>
</dbReference>
<dbReference type="PIRSF" id="PIRSF000513">
    <property type="entry name" value="Thz_kinase"/>
    <property type="match status" value="1"/>
</dbReference>
<keyword evidence="13" id="KW-1185">Reference proteome</keyword>
<dbReference type="EC" id="2.7.1.50" evidence="11"/>
<comment type="catalytic activity">
    <reaction evidence="1 11">
        <text>5-(2-hydroxyethyl)-4-methylthiazole + ATP = 4-methyl-5-(2-phosphooxyethyl)-thiazole + ADP + H(+)</text>
        <dbReference type="Rhea" id="RHEA:24212"/>
        <dbReference type="ChEBI" id="CHEBI:15378"/>
        <dbReference type="ChEBI" id="CHEBI:17957"/>
        <dbReference type="ChEBI" id="CHEBI:30616"/>
        <dbReference type="ChEBI" id="CHEBI:58296"/>
        <dbReference type="ChEBI" id="CHEBI:456216"/>
        <dbReference type="EC" id="2.7.1.50"/>
    </reaction>
</comment>
<dbReference type="SUPFAM" id="SSF53613">
    <property type="entry name" value="Ribokinase-like"/>
    <property type="match status" value="1"/>
</dbReference>
<feature type="binding site" evidence="11">
    <location>
        <position position="162"/>
    </location>
    <ligand>
        <name>ATP</name>
        <dbReference type="ChEBI" id="CHEBI:30616"/>
    </ligand>
</feature>
<evidence type="ECO:0000313" key="13">
    <source>
        <dbReference type="Proteomes" id="UP000029221"/>
    </source>
</evidence>
<dbReference type="CDD" id="cd01170">
    <property type="entry name" value="THZ_kinase"/>
    <property type="match status" value="1"/>
</dbReference>
<keyword evidence="7 11" id="KW-0418">Kinase</keyword>
<keyword evidence="4 11" id="KW-0808">Transferase</keyword>
<dbReference type="InterPro" id="IPR029056">
    <property type="entry name" value="Ribokinase-like"/>
</dbReference>
<evidence type="ECO:0000256" key="3">
    <source>
        <dbReference type="ARBA" id="ARBA00004868"/>
    </source>
</evidence>
<keyword evidence="9 11" id="KW-0460">Magnesium</keyword>
<evidence type="ECO:0000256" key="10">
    <source>
        <dbReference type="ARBA" id="ARBA00022977"/>
    </source>
</evidence>
<evidence type="ECO:0000256" key="7">
    <source>
        <dbReference type="ARBA" id="ARBA00022777"/>
    </source>
</evidence>
<comment type="pathway">
    <text evidence="3 11">Cofactor biosynthesis; thiamine diphosphate biosynthesis; 4-methyl-5-(2-phosphoethyl)-thiazole from 5-(2-hydroxyethyl)-4-methylthiazole: step 1/1.</text>
</comment>
<sequence length="248" mass="26038">MNTTIDLIKTQSPLIHNITNYVVMNNTANALLAIGASPVMAHAIEEVEDITTISSSLVINMGTLSKPWVAAMEQAMKKAKANGIPIVFDPVGVGASNYRTQTALHLAETYQPDVIRGNASEIMALAQLSSNTKGVDSTIDSNNAVDAASTLSRKLNNTIVISGATDYVVTGDKIEEITGGSAMMPKITGMGCTATSIIGACVAVNKDIHKGARDGMEIMSKAGEQAESKSNGPGSFQMNFIDALFQLT</sequence>
<name>A0A090Q0N4_9FLAO</name>
<comment type="caution">
    <text evidence="12">The sequence shown here is derived from an EMBL/GenBank/DDBJ whole genome shotgun (WGS) entry which is preliminary data.</text>
</comment>
<evidence type="ECO:0000256" key="1">
    <source>
        <dbReference type="ARBA" id="ARBA00001771"/>
    </source>
</evidence>
<dbReference type="GO" id="GO:0005524">
    <property type="term" value="F:ATP binding"/>
    <property type="evidence" value="ECO:0007669"/>
    <property type="project" value="UniProtKB-UniRule"/>
</dbReference>
<dbReference type="EMBL" id="BBML01000002">
    <property type="protein sequence ID" value="GAK96570.1"/>
    <property type="molecule type" value="Genomic_DNA"/>
</dbReference>
<dbReference type="UniPathway" id="UPA00060">
    <property type="reaction ID" value="UER00139"/>
</dbReference>
<evidence type="ECO:0000313" key="12">
    <source>
        <dbReference type="EMBL" id="GAK96570.1"/>
    </source>
</evidence>
<dbReference type="GO" id="GO:0000287">
    <property type="term" value="F:magnesium ion binding"/>
    <property type="evidence" value="ECO:0007669"/>
    <property type="project" value="UniProtKB-UniRule"/>
</dbReference>
<dbReference type="RefSeq" id="WP_042277913.1">
    <property type="nucleotide sequence ID" value="NZ_BBML01000002.1"/>
</dbReference>
<evidence type="ECO:0000256" key="4">
    <source>
        <dbReference type="ARBA" id="ARBA00022679"/>
    </source>
</evidence>
<keyword evidence="10 11" id="KW-0784">Thiamine biosynthesis</keyword>
<evidence type="ECO:0000256" key="6">
    <source>
        <dbReference type="ARBA" id="ARBA00022741"/>
    </source>
</evidence>
<comment type="function">
    <text evidence="11">Catalyzes the phosphorylation of the hydroxyl group of 4-methyl-5-beta-hydroxyethylthiazole (THZ).</text>
</comment>
<dbReference type="Proteomes" id="UP000029221">
    <property type="component" value="Unassembled WGS sequence"/>
</dbReference>
<keyword evidence="8 11" id="KW-0067">ATP-binding</keyword>
<dbReference type="HAMAP" id="MF_00228">
    <property type="entry name" value="Thz_kinase"/>
    <property type="match status" value="1"/>
</dbReference>
<dbReference type="PRINTS" id="PR01099">
    <property type="entry name" value="HYETHTZKNASE"/>
</dbReference>
<organism evidence="12 13">
    <name type="scientific">Nonlabens tegetincola</name>
    <dbReference type="NCBI Taxonomy" id="323273"/>
    <lineage>
        <taxon>Bacteria</taxon>
        <taxon>Pseudomonadati</taxon>
        <taxon>Bacteroidota</taxon>
        <taxon>Flavobacteriia</taxon>
        <taxon>Flavobacteriales</taxon>
        <taxon>Flavobacteriaceae</taxon>
        <taxon>Nonlabens</taxon>
    </lineage>
</organism>
<dbReference type="GO" id="GO:0009229">
    <property type="term" value="P:thiamine diphosphate biosynthetic process"/>
    <property type="evidence" value="ECO:0007669"/>
    <property type="project" value="UniProtKB-UniRule"/>
</dbReference>
<comment type="similarity">
    <text evidence="11">Belongs to the Thz kinase family.</text>
</comment>
<dbReference type="GO" id="GO:0004417">
    <property type="term" value="F:hydroxyethylthiazole kinase activity"/>
    <property type="evidence" value="ECO:0007669"/>
    <property type="project" value="UniProtKB-UniRule"/>
</dbReference>
<protein>
    <recommendedName>
        <fullName evidence="11">Hydroxyethylthiazole kinase</fullName>
        <ecNumber evidence="11">2.7.1.50</ecNumber>
    </recommendedName>
    <alternativeName>
        <fullName evidence="11">4-methyl-5-beta-hydroxyethylthiazole kinase</fullName>
        <shortName evidence="11">TH kinase</shortName>
        <shortName evidence="11">Thz kinase</shortName>
    </alternativeName>
</protein>
<dbReference type="STRING" id="319236.BST91_07505"/>
<feature type="binding site" evidence="11">
    <location>
        <position position="40"/>
    </location>
    <ligand>
        <name>substrate</name>
    </ligand>
</feature>
<dbReference type="Gene3D" id="3.40.1190.20">
    <property type="match status" value="1"/>
</dbReference>
<dbReference type="NCBIfam" id="TIGR00694">
    <property type="entry name" value="thiM"/>
    <property type="match status" value="1"/>
</dbReference>
<proteinExistence type="inferred from homology"/>
<dbReference type="NCBIfam" id="NF006830">
    <property type="entry name" value="PRK09355.1"/>
    <property type="match status" value="1"/>
</dbReference>
<keyword evidence="6 11" id="KW-0547">Nucleotide-binding</keyword>
<evidence type="ECO:0000256" key="9">
    <source>
        <dbReference type="ARBA" id="ARBA00022842"/>
    </source>
</evidence>
<keyword evidence="5 11" id="KW-0479">Metal-binding</keyword>
<evidence type="ECO:0000256" key="2">
    <source>
        <dbReference type="ARBA" id="ARBA00001946"/>
    </source>
</evidence>
<evidence type="ECO:0000256" key="5">
    <source>
        <dbReference type="ARBA" id="ARBA00022723"/>
    </source>
</evidence>